<feature type="domain" description="Protein kinase" evidence="9">
    <location>
        <begin position="4"/>
        <end position="240"/>
    </location>
</feature>
<dbReference type="Proteomes" id="UP001181693">
    <property type="component" value="Unassembled WGS sequence"/>
</dbReference>
<evidence type="ECO:0000256" key="4">
    <source>
        <dbReference type="ARBA" id="ARBA00022741"/>
    </source>
</evidence>
<dbReference type="PANTHER" id="PTHR44984:SF1">
    <property type="entry name" value="SERINE_THREONINE-PROTEIN KINASE NEK3"/>
    <property type="match status" value="1"/>
</dbReference>
<dbReference type="PROSITE" id="PS00107">
    <property type="entry name" value="PROTEIN_KINASE_ATP"/>
    <property type="match status" value="1"/>
</dbReference>
<dbReference type="Gene3D" id="1.10.510.10">
    <property type="entry name" value="Transferase(Phosphotransferase) domain 1"/>
    <property type="match status" value="1"/>
</dbReference>
<dbReference type="FunFam" id="3.30.200.20:FF:000097">
    <property type="entry name" value="Probable serine/threonine-protein kinase nek1"/>
    <property type="match status" value="1"/>
</dbReference>
<name>A0AAV3AXN5_PYXAD</name>
<reference evidence="10" key="1">
    <citation type="thesis" date="2020" institute="ProQuest LLC" country="789 East Eisenhower Parkway, Ann Arbor, MI, USA">
        <title>Comparative Genomics and Chromosome Evolution.</title>
        <authorList>
            <person name="Mudd A.B."/>
        </authorList>
    </citation>
    <scope>NUCLEOTIDE SEQUENCE</scope>
    <source>
        <strain evidence="10">1538</strain>
        <tissue evidence="10">Blood</tissue>
    </source>
</reference>
<keyword evidence="5" id="KW-0418">Kinase</keyword>
<evidence type="ECO:0000313" key="11">
    <source>
        <dbReference type="Proteomes" id="UP001181693"/>
    </source>
</evidence>
<dbReference type="AlphaFoldDB" id="A0AAV3AXN5"/>
<dbReference type="Gene3D" id="3.30.200.20">
    <property type="entry name" value="Phosphorylase Kinase, domain 1"/>
    <property type="match status" value="1"/>
</dbReference>
<feature type="compositionally biased region" description="Acidic residues" evidence="8">
    <location>
        <begin position="375"/>
        <end position="387"/>
    </location>
</feature>
<evidence type="ECO:0000256" key="6">
    <source>
        <dbReference type="ARBA" id="ARBA00022840"/>
    </source>
</evidence>
<gene>
    <name evidence="10" type="ORF">GDO54_000351</name>
</gene>
<evidence type="ECO:0000256" key="1">
    <source>
        <dbReference type="ARBA" id="ARBA00010886"/>
    </source>
</evidence>
<evidence type="ECO:0000256" key="2">
    <source>
        <dbReference type="ARBA" id="ARBA00022527"/>
    </source>
</evidence>
<feature type="compositionally biased region" description="Basic and acidic residues" evidence="8">
    <location>
        <begin position="356"/>
        <end position="374"/>
    </location>
</feature>
<dbReference type="InterPro" id="IPR011009">
    <property type="entry name" value="Kinase-like_dom_sf"/>
</dbReference>
<protein>
    <recommendedName>
        <fullName evidence="9">Protein kinase domain-containing protein</fullName>
    </recommendedName>
</protein>
<feature type="region of interest" description="Disordered" evidence="8">
    <location>
        <begin position="343"/>
        <end position="387"/>
    </location>
</feature>
<evidence type="ECO:0000256" key="5">
    <source>
        <dbReference type="ARBA" id="ARBA00022777"/>
    </source>
</evidence>
<keyword evidence="2" id="KW-0723">Serine/threonine-protein kinase</keyword>
<keyword evidence="6 7" id="KW-0067">ATP-binding</keyword>
<dbReference type="PROSITE" id="PS50011">
    <property type="entry name" value="PROTEIN_KINASE_DOM"/>
    <property type="match status" value="1"/>
</dbReference>
<comment type="similarity">
    <text evidence="1">Belongs to the protein kinase superfamily. NEK Ser/Thr protein kinase family. NIMA subfamily.</text>
</comment>
<proteinExistence type="inferred from homology"/>
<dbReference type="GO" id="GO:0004674">
    <property type="term" value="F:protein serine/threonine kinase activity"/>
    <property type="evidence" value="ECO:0007669"/>
    <property type="project" value="UniProtKB-KW"/>
</dbReference>
<dbReference type="PANTHER" id="PTHR44984">
    <property type="entry name" value="SERINE/THREONINE-PROTEIN KINASE NEK3"/>
    <property type="match status" value="1"/>
</dbReference>
<evidence type="ECO:0000256" key="7">
    <source>
        <dbReference type="PROSITE-ProRule" id="PRU10141"/>
    </source>
</evidence>
<dbReference type="Pfam" id="PF00069">
    <property type="entry name" value="Pkinase"/>
    <property type="match status" value="1"/>
</dbReference>
<evidence type="ECO:0000259" key="9">
    <source>
        <dbReference type="PROSITE" id="PS50011"/>
    </source>
</evidence>
<organism evidence="10 11">
    <name type="scientific">Pyxicephalus adspersus</name>
    <name type="common">African bullfrog</name>
    <dbReference type="NCBI Taxonomy" id="30357"/>
    <lineage>
        <taxon>Eukaryota</taxon>
        <taxon>Metazoa</taxon>
        <taxon>Chordata</taxon>
        <taxon>Craniata</taxon>
        <taxon>Vertebrata</taxon>
        <taxon>Euteleostomi</taxon>
        <taxon>Amphibia</taxon>
        <taxon>Batrachia</taxon>
        <taxon>Anura</taxon>
        <taxon>Neobatrachia</taxon>
        <taxon>Ranoidea</taxon>
        <taxon>Pyxicephalidae</taxon>
        <taxon>Pyxicephalinae</taxon>
        <taxon>Pyxicephalus</taxon>
    </lineage>
</organism>
<keyword evidence="4 7" id="KW-0547">Nucleotide-binding</keyword>
<keyword evidence="3" id="KW-0808">Transferase</keyword>
<accession>A0AAV3AXN5</accession>
<evidence type="ECO:0000313" key="10">
    <source>
        <dbReference type="EMBL" id="DBA32569.1"/>
    </source>
</evidence>
<dbReference type="InterPro" id="IPR000719">
    <property type="entry name" value="Prot_kinase_dom"/>
</dbReference>
<dbReference type="GO" id="GO:0005524">
    <property type="term" value="F:ATP binding"/>
    <property type="evidence" value="ECO:0007669"/>
    <property type="project" value="UniProtKB-UniRule"/>
</dbReference>
<evidence type="ECO:0000256" key="3">
    <source>
        <dbReference type="ARBA" id="ARBA00022679"/>
    </source>
</evidence>
<sequence>MEHYKILNVIGEGSFGRALLVSLKSTDQNYVIKEVRLPKFSGETQDTRQEAILLAKMKHPNIVKFRESFEENGHLYIVMEYCEGGDLMATIKHQRGKLFPEQTILHWFVQMCLAVQHIHEKRVLHRDIKSKVSSVIPMAHACTYVGTPYYVPPEIWENIPYNNKSDIWSLGCVLYEICTLKHPFQAGSWKNLILKICHGSYSPLPSQYSYELRSLIKQMFRKDPRQRPSANTILNRRGLLKVVKSTVVTQHSTPHSSGRQQWKKEPTDTGVKVLENATILTSSIEANRSIGGKVINYELKEQRKKWNKETPESLLNFLNNADLTSAFQTYTIYRSKHAEECLKGPLSSDIPGQDATDSREEEVAVDLERLQPRSDDEDTDFEEEDVDTDWLSELKKVTEHS</sequence>
<keyword evidence="11" id="KW-1185">Reference proteome</keyword>
<comment type="caution">
    <text evidence="10">The sequence shown here is derived from an EMBL/GenBank/DDBJ whole genome shotgun (WGS) entry which is preliminary data.</text>
</comment>
<feature type="binding site" evidence="7">
    <location>
        <position position="33"/>
    </location>
    <ligand>
        <name>ATP</name>
        <dbReference type="ChEBI" id="CHEBI:30616"/>
    </ligand>
</feature>
<dbReference type="InterPro" id="IPR017441">
    <property type="entry name" value="Protein_kinase_ATP_BS"/>
</dbReference>
<dbReference type="SUPFAM" id="SSF56112">
    <property type="entry name" value="Protein kinase-like (PK-like)"/>
    <property type="match status" value="1"/>
</dbReference>
<evidence type="ECO:0000256" key="8">
    <source>
        <dbReference type="SAM" id="MobiDB-lite"/>
    </source>
</evidence>
<dbReference type="EMBL" id="DYDO01000001">
    <property type="protein sequence ID" value="DBA32569.1"/>
    <property type="molecule type" value="Genomic_DNA"/>
</dbReference>